<accession>A0A927IIJ7</accession>
<evidence type="ECO:0000259" key="10">
    <source>
        <dbReference type="PROSITE" id="PS50109"/>
    </source>
</evidence>
<comment type="catalytic activity">
    <reaction evidence="1">
        <text>ATP + protein L-histidine = ADP + protein N-phospho-L-histidine.</text>
        <dbReference type="EC" id="2.7.13.3"/>
    </reaction>
</comment>
<dbReference type="PANTHER" id="PTHR43065:SF46">
    <property type="entry name" value="C4-DICARBOXYLATE TRANSPORT SENSOR PROTEIN DCTB"/>
    <property type="match status" value="1"/>
</dbReference>
<organism evidence="13 14">
    <name type="scientific">Pelagicoccus enzymogenes</name>
    <dbReference type="NCBI Taxonomy" id="2773457"/>
    <lineage>
        <taxon>Bacteria</taxon>
        <taxon>Pseudomonadati</taxon>
        <taxon>Verrucomicrobiota</taxon>
        <taxon>Opitutia</taxon>
        <taxon>Puniceicoccales</taxon>
        <taxon>Pelagicoccaceae</taxon>
        <taxon>Pelagicoccus</taxon>
    </lineage>
</organism>
<feature type="domain" description="Histidine kinase" evidence="10">
    <location>
        <begin position="259"/>
        <end position="483"/>
    </location>
</feature>
<dbReference type="GO" id="GO:0000160">
    <property type="term" value="P:phosphorelay signal transduction system"/>
    <property type="evidence" value="ECO:0007669"/>
    <property type="project" value="UniProtKB-KW"/>
</dbReference>
<dbReference type="SUPFAM" id="SSF55874">
    <property type="entry name" value="ATPase domain of HSP90 chaperone/DNA topoisomerase II/histidine kinase"/>
    <property type="match status" value="1"/>
</dbReference>
<dbReference type="SUPFAM" id="SSF52172">
    <property type="entry name" value="CheY-like"/>
    <property type="match status" value="2"/>
</dbReference>
<dbReference type="InterPro" id="IPR036890">
    <property type="entry name" value="HATPase_C_sf"/>
</dbReference>
<feature type="modified residue" description="4-aspartylphosphate" evidence="9">
    <location>
        <position position="63"/>
    </location>
</feature>
<dbReference type="EMBL" id="JACYFG010000038">
    <property type="protein sequence ID" value="MBD5780838.1"/>
    <property type="molecule type" value="Genomic_DNA"/>
</dbReference>
<protein>
    <recommendedName>
        <fullName evidence="2">histidine kinase</fullName>
        <ecNumber evidence="2">2.7.13.3</ecNumber>
    </recommendedName>
</protein>
<keyword evidence="6" id="KW-0418">Kinase</keyword>
<dbReference type="Gene3D" id="3.30.565.10">
    <property type="entry name" value="Histidine kinase-like ATPase, C-terminal domain"/>
    <property type="match status" value="1"/>
</dbReference>
<dbReference type="PROSITE" id="PS50109">
    <property type="entry name" value="HIS_KIN"/>
    <property type="match status" value="1"/>
</dbReference>
<dbReference type="InterPro" id="IPR035965">
    <property type="entry name" value="PAS-like_dom_sf"/>
</dbReference>
<keyword evidence="14" id="KW-1185">Reference proteome</keyword>
<dbReference type="InterPro" id="IPR013767">
    <property type="entry name" value="PAS_fold"/>
</dbReference>
<dbReference type="InterPro" id="IPR011006">
    <property type="entry name" value="CheY-like_superfamily"/>
</dbReference>
<evidence type="ECO:0000256" key="2">
    <source>
        <dbReference type="ARBA" id="ARBA00012438"/>
    </source>
</evidence>
<dbReference type="PROSITE" id="PS50110">
    <property type="entry name" value="RESPONSE_REGULATORY"/>
    <property type="match status" value="2"/>
</dbReference>
<evidence type="ECO:0000256" key="5">
    <source>
        <dbReference type="ARBA" id="ARBA00022741"/>
    </source>
</evidence>
<dbReference type="Pfam" id="PF00072">
    <property type="entry name" value="Response_reg"/>
    <property type="match status" value="2"/>
</dbReference>
<gene>
    <name evidence="13" type="ORF">IEN85_15160</name>
</gene>
<dbReference type="InterPro" id="IPR004358">
    <property type="entry name" value="Sig_transdc_His_kin-like_C"/>
</dbReference>
<dbReference type="PANTHER" id="PTHR43065">
    <property type="entry name" value="SENSOR HISTIDINE KINASE"/>
    <property type="match status" value="1"/>
</dbReference>
<dbReference type="Pfam" id="PF00989">
    <property type="entry name" value="PAS"/>
    <property type="match status" value="1"/>
</dbReference>
<dbReference type="InterPro" id="IPR000014">
    <property type="entry name" value="PAS"/>
</dbReference>
<evidence type="ECO:0000256" key="1">
    <source>
        <dbReference type="ARBA" id="ARBA00000085"/>
    </source>
</evidence>
<feature type="modified residue" description="4-aspartylphosphate" evidence="9">
    <location>
        <position position="562"/>
    </location>
</feature>
<dbReference type="Gene3D" id="3.40.50.2300">
    <property type="match status" value="2"/>
</dbReference>
<dbReference type="AlphaFoldDB" id="A0A927IIJ7"/>
<dbReference type="GO" id="GO:0005524">
    <property type="term" value="F:ATP binding"/>
    <property type="evidence" value="ECO:0007669"/>
    <property type="project" value="UniProtKB-KW"/>
</dbReference>
<evidence type="ECO:0000313" key="13">
    <source>
        <dbReference type="EMBL" id="MBD5780838.1"/>
    </source>
</evidence>
<dbReference type="SMART" id="SM00448">
    <property type="entry name" value="REC"/>
    <property type="match status" value="2"/>
</dbReference>
<evidence type="ECO:0000256" key="6">
    <source>
        <dbReference type="ARBA" id="ARBA00022777"/>
    </source>
</evidence>
<keyword evidence="7" id="KW-0067">ATP-binding</keyword>
<dbReference type="GO" id="GO:0004673">
    <property type="term" value="F:protein histidine kinase activity"/>
    <property type="evidence" value="ECO:0007669"/>
    <property type="project" value="UniProtKB-EC"/>
</dbReference>
<evidence type="ECO:0000259" key="11">
    <source>
        <dbReference type="PROSITE" id="PS50110"/>
    </source>
</evidence>
<keyword evidence="4" id="KW-0808">Transferase</keyword>
<dbReference type="CDD" id="cd00156">
    <property type="entry name" value="REC"/>
    <property type="match status" value="1"/>
</dbReference>
<dbReference type="InterPro" id="IPR003594">
    <property type="entry name" value="HATPase_dom"/>
</dbReference>
<evidence type="ECO:0000256" key="7">
    <source>
        <dbReference type="ARBA" id="ARBA00022840"/>
    </source>
</evidence>
<keyword evidence="5" id="KW-0547">Nucleotide-binding</keyword>
<dbReference type="Pfam" id="PF02518">
    <property type="entry name" value="HATPase_c"/>
    <property type="match status" value="1"/>
</dbReference>
<keyword evidence="3 9" id="KW-0597">Phosphoprotein</keyword>
<dbReference type="Proteomes" id="UP000622317">
    <property type="component" value="Unassembled WGS sequence"/>
</dbReference>
<name>A0A927IIJ7_9BACT</name>
<dbReference type="EC" id="2.7.13.3" evidence="2"/>
<evidence type="ECO:0000256" key="9">
    <source>
        <dbReference type="PROSITE-ProRule" id="PRU00169"/>
    </source>
</evidence>
<dbReference type="GO" id="GO:0006355">
    <property type="term" value="P:regulation of DNA-templated transcription"/>
    <property type="evidence" value="ECO:0007669"/>
    <property type="project" value="InterPro"/>
</dbReference>
<feature type="domain" description="PAS" evidence="12">
    <location>
        <begin position="141"/>
        <end position="190"/>
    </location>
</feature>
<dbReference type="InterPro" id="IPR001789">
    <property type="entry name" value="Sig_transdc_resp-reg_receiver"/>
</dbReference>
<evidence type="ECO:0000313" key="14">
    <source>
        <dbReference type="Proteomes" id="UP000622317"/>
    </source>
</evidence>
<reference evidence="13" key="1">
    <citation type="submission" date="2020-09" db="EMBL/GenBank/DDBJ databases">
        <title>Pelagicoccus enzymogenes sp. nov. with an EPS production, isolated from marine sediment.</title>
        <authorList>
            <person name="Feng X."/>
        </authorList>
    </citation>
    <scope>NUCLEOTIDE SEQUENCE</scope>
    <source>
        <strain evidence="13">NFK12</strain>
    </source>
</reference>
<dbReference type="SMART" id="SM00387">
    <property type="entry name" value="HATPase_c"/>
    <property type="match status" value="1"/>
</dbReference>
<evidence type="ECO:0000259" key="12">
    <source>
        <dbReference type="PROSITE" id="PS50112"/>
    </source>
</evidence>
<dbReference type="RefSeq" id="WP_191617946.1">
    <property type="nucleotide sequence ID" value="NZ_JACYFG010000038.1"/>
</dbReference>
<evidence type="ECO:0000256" key="3">
    <source>
        <dbReference type="ARBA" id="ARBA00022553"/>
    </source>
</evidence>
<keyword evidence="8" id="KW-0902">Two-component regulatory system</keyword>
<dbReference type="InterPro" id="IPR005467">
    <property type="entry name" value="His_kinase_dom"/>
</dbReference>
<dbReference type="SUPFAM" id="SSF55785">
    <property type="entry name" value="PYP-like sensor domain (PAS domain)"/>
    <property type="match status" value="1"/>
</dbReference>
<dbReference type="PROSITE" id="PS50112">
    <property type="entry name" value="PAS"/>
    <property type="match status" value="1"/>
</dbReference>
<dbReference type="Gene3D" id="3.30.450.20">
    <property type="entry name" value="PAS domain"/>
    <property type="match status" value="1"/>
</dbReference>
<dbReference type="PRINTS" id="PR00344">
    <property type="entry name" value="BCTRLSENSOR"/>
</dbReference>
<feature type="domain" description="Response regulatory" evidence="11">
    <location>
        <begin position="511"/>
        <end position="627"/>
    </location>
</feature>
<comment type="caution">
    <text evidence="13">The sequence shown here is derived from an EMBL/GenBank/DDBJ whole genome shotgun (WGS) entry which is preliminary data.</text>
</comment>
<dbReference type="SMART" id="SM00091">
    <property type="entry name" value="PAS"/>
    <property type="match status" value="1"/>
</dbReference>
<feature type="domain" description="Response regulatory" evidence="11">
    <location>
        <begin position="12"/>
        <end position="128"/>
    </location>
</feature>
<proteinExistence type="predicted"/>
<dbReference type="Gene3D" id="1.10.287.130">
    <property type="match status" value="1"/>
</dbReference>
<sequence>MSLSAALDKRVRVLLVDDSSDDRFLVSERVKEFSFPIELRTAESLEAAESLAVGGGFDVVLLDLDLGPSFGTRTLEAARKLFPAAAIVLLTGNDDQAMMLSCLKSGAQDFLVKGRYNSVELEKAIRFAVARHARTTELEHKTRELDFMLDTQQIGLLVLDEANRIVHCNEAACEIFEYESKDLQGTSSLLPVPRSGMSEVSFGVASGADKLLEVRATESEWRGRAVRLVTVMDVTERKDMERRAADGEKLETVARVCFGVAHEFNNLLAMTRTKADFLETLSTVDPVWAAHIEDLQMACERGSNLVRQLMTFYGKEEQANTEETTVEVVSFLRSWEPYLESIVGLEHSVDLVLDMEPAFISISERSLSKVLAGLVANACDAMPNGGRVRIRPVLMESSKLKRARARQGARHVCISVRDEGCGISPENQLRVFEPFFTTKDTKAGRGLGLSVVSNLLREHGAWIEFDSEEGRGSEFRIILENVEQLEAPVKEEPVAAPEAAKPEEAIGKSTTVLVVDDEPIIRFSIARLLEACGCEVRCAENGLNALEYLEDITQPCDVLLTDINMPLLGGIELANRAVYLREGLRIVVMSGYGAGVLDPKWVQEKDAAFLSKPFKIDELKAAVLHVGKATS</sequence>
<dbReference type="CDD" id="cd00130">
    <property type="entry name" value="PAS"/>
    <property type="match status" value="1"/>
</dbReference>
<evidence type="ECO:0000256" key="4">
    <source>
        <dbReference type="ARBA" id="ARBA00022679"/>
    </source>
</evidence>
<evidence type="ECO:0000256" key="8">
    <source>
        <dbReference type="ARBA" id="ARBA00023012"/>
    </source>
</evidence>